<dbReference type="PROSITE" id="PS51192">
    <property type="entry name" value="HELICASE_ATP_BIND_1"/>
    <property type="match status" value="1"/>
</dbReference>
<keyword evidence="9" id="KW-1185">Reference proteome</keyword>
<evidence type="ECO:0000259" key="6">
    <source>
        <dbReference type="PROSITE" id="PS51192"/>
    </source>
</evidence>
<dbReference type="OMA" id="HANDLYH"/>
<feature type="non-terminal residue" evidence="8">
    <location>
        <position position="356"/>
    </location>
</feature>
<evidence type="ECO:0000256" key="3">
    <source>
        <dbReference type="ARBA" id="ARBA00022840"/>
    </source>
</evidence>
<comment type="domain">
    <text evidence="5">The Q motif is unique to and characteristic of the DEAD box family of RNA helicases and controls ATP binding and hydrolysis.</text>
</comment>
<dbReference type="Pfam" id="PF00271">
    <property type="entry name" value="Helicase_C"/>
    <property type="match status" value="1"/>
</dbReference>
<keyword evidence="2 5" id="KW-0378">Hydrolase</keyword>
<dbReference type="InterPro" id="IPR001650">
    <property type="entry name" value="Helicase_C-like"/>
</dbReference>
<comment type="similarity">
    <text evidence="5">Belongs to the DEAD box helicase family.</text>
</comment>
<keyword evidence="1 5" id="KW-0547">Nucleotide-binding</keyword>
<organism evidence="8 9">
    <name type="scientific">Polarella glacialis</name>
    <name type="common">Dinoflagellate</name>
    <dbReference type="NCBI Taxonomy" id="89957"/>
    <lineage>
        <taxon>Eukaryota</taxon>
        <taxon>Sar</taxon>
        <taxon>Alveolata</taxon>
        <taxon>Dinophyceae</taxon>
        <taxon>Suessiales</taxon>
        <taxon>Suessiaceae</taxon>
        <taxon>Polarella</taxon>
    </lineage>
</organism>
<dbReference type="GO" id="GO:0005524">
    <property type="term" value="F:ATP binding"/>
    <property type="evidence" value="ECO:0007669"/>
    <property type="project" value="UniProtKB-UniRule"/>
</dbReference>
<dbReference type="SMART" id="SM00490">
    <property type="entry name" value="HELICc"/>
    <property type="match status" value="1"/>
</dbReference>
<dbReference type="GO" id="GO:0003724">
    <property type="term" value="F:RNA helicase activity"/>
    <property type="evidence" value="ECO:0007669"/>
    <property type="project" value="UniProtKB-EC"/>
</dbReference>
<evidence type="ECO:0000256" key="2">
    <source>
        <dbReference type="ARBA" id="ARBA00022801"/>
    </source>
</evidence>
<keyword evidence="3 5" id="KW-0067">ATP-binding</keyword>
<feature type="domain" description="Helicase ATP-binding" evidence="6">
    <location>
        <begin position="1"/>
        <end position="107"/>
    </location>
</feature>
<dbReference type="CDD" id="cd18787">
    <property type="entry name" value="SF2_C_DEAD"/>
    <property type="match status" value="1"/>
</dbReference>
<name>A0A813DQX7_POLGL</name>
<keyword evidence="5" id="KW-0347">Helicase</keyword>
<feature type="non-terminal residue" evidence="8">
    <location>
        <position position="1"/>
    </location>
</feature>
<dbReference type="EC" id="3.6.4.13" evidence="5"/>
<dbReference type="AlphaFoldDB" id="A0A813DQX7"/>
<evidence type="ECO:0000256" key="5">
    <source>
        <dbReference type="RuleBase" id="RU365068"/>
    </source>
</evidence>
<evidence type="ECO:0000256" key="4">
    <source>
        <dbReference type="ARBA" id="ARBA00022884"/>
    </source>
</evidence>
<dbReference type="Gene3D" id="3.40.50.300">
    <property type="entry name" value="P-loop containing nucleotide triphosphate hydrolases"/>
    <property type="match status" value="2"/>
</dbReference>
<dbReference type="GO" id="GO:0016787">
    <property type="term" value="F:hydrolase activity"/>
    <property type="evidence" value="ECO:0007669"/>
    <property type="project" value="UniProtKB-KW"/>
</dbReference>
<proteinExistence type="inferred from homology"/>
<evidence type="ECO:0000313" key="9">
    <source>
        <dbReference type="Proteomes" id="UP000654075"/>
    </source>
</evidence>
<dbReference type="InterPro" id="IPR027417">
    <property type="entry name" value="P-loop_NTPase"/>
</dbReference>
<dbReference type="PANTHER" id="PTHR24031">
    <property type="entry name" value="RNA HELICASE"/>
    <property type="match status" value="1"/>
</dbReference>
<dbReference type="GO" id="GO:0003723">
    <property type="term" value="F:RNA binding"/>
    <property type="evidence" value="ECO:0007669"/>
    <property type="project" value="UniProtKB-UniRule"/>
</dbReference>
<dbReference type="Pfam" id="PF00270">
    <property type="entry name" value="DEAD"/>
    <property type="match status" value="1"/>
</dbReference>
<gene>
    <name evidence="8" type="ORF">PGLA1383_LOCUS8314</name>
</gene>
<comment type="caution">
    <text evidence="8">The sequence shown here is derived from an EMBL/GenBank/DDBJ whole genome shotgun (WGS) entry which is preliminary data.</text>
</comment>
<dbReference type="InterPro" id="IPR011545">
    <property type="entry name" value="DEAD/DEAH_box_helicase_dom"/>
</dbReference>
<evidence type="ECO:0000256" key="1">
    <source>
        <dbReference type="ARBA" id="ARBA00022741"/>
    </source>
</evidence>
<evidence type="ECO:0000259" key="7">
    <source>
        <dbReference type="PROSITE" id="PS51194"/>
    </source>
</evidence>
<dbReference type="InterPro" id="IPR014001">
    <property type="entry name" value="Helicase_ATP-bd"/>
</dbReference>
<sequence length="356" mass="39289">IVPQRQRLDPTSSGEFPYSGVVDLMIATPGRLLEHIEGTNGLPDRLLGLETLILDEVDQLLDGGFQRAIESIIAQLPKKRHTLCFSATVPDKLLKVLGMALQEGHVVVDCVGKNQEVDTHASVEQFYMVHPLEQSMFALYACVRKEMERNPDSYKILAFLPTARQTEFSTAVLKQMGLDVMEMHARVKQNQREKVAETFRAGTKMVLLSSDVSARGVDYPDISLVLQVGAPTTPEVYVQRLGRTGRAGKSGRGILLLGDYEKVFLQKLKGLPITDLPGHDPSEDLCKVQAAAGLVDDDIATQTYRAWISAMIGTRKSYKWSREDLIANANLFALKVLGRETIPALAKDFVATVGLQ</sequence>
<reference evidence="8" key="1">
    <citation type="submission" date="2021-02" db="EMBL/GenBank/DDBJ databases">
        <authorList>
            <person name="Dougan E. K."/>
            <person name="Rhodes N."/>
            <person name="Thang M."/>
            <person name="Chan C."/>
        </authorList>
    </citation>
    <scope>NUCLEOTIDE SEQUENCE</scope>
</reference>
<evidence type="ECO:0000313" key="8">
    <source>
        <dbReference type="EMBL" id="CAE8589558.1"/>
    </source>
</evidence>
<accession>A0A813DQX7</accession>
<keyword evidence="4 5" id="KW-0694">RNA-binding</keyword>
<dbReference type="Proteomes" id="UP000654075">
    <property type="component" value="Unassembled WGS sequence"/>
</dbReference>
<dbReference type="EMBL" id="CAJNNV010003754">
    <property type="protein sequence ID" value="CAE8589558.1"/>
    <property type="molecule type" value="Genomic_DNA"/>
</dbReference>
<feature type="domain" description="Helicase C-terminal" evidence="7">
    <location>
        <begin position="135"/>
        <end position="289"/>
    </location>
</feature>
<protein>
    <recommendedName>
        <fullName evidence="5">ATP-dependent RNA helicase</fullName>
        <ecNumber evidence="5">3.6.4.13</ecNumber>
    </recommendedName>
</protein>
<dbReference type="OrthoDB" id="193716at2759"/>
<comment type="function">
    <text evidence="5">RNA helicase.</text>
</comment>
<dbReference type="PROSITE" id="PS51194">
    <property type="entry name" value="HELICASE_CTER"/>
    <property type="match status" value="1"/>
</dbReference>
<dbReference type="SUPFAM" id="SSF52540">
    <property type="entry name" value="P-loop containing nucleoside triphosphate hydrolases"/>
    <property type="match status" value="1"/>
</dbReference>
<comment type="catalytic activity">
    <reaction evidence="5">
        <text>ATP + H2O = ADP + phosphate + H(+)</text>
        <dbReference type="Rhea" id="RHEA:13065"/>
        <dbReference type="ChEBI" id="CHEBI:15377"/>
        <dbReference type="ChEBI" id="CHEBI:15378"/>
        <dbReference type="ChEBI" id="CHEBI:30616"/>
        <dbReference type="ChEBI" id="CHEBI:43474"/>
        <dbReference type="ChEBI" id="CHEBI:456216"/>
        <dbReference type="EC" id="3.6.4.13"/>
    </reaction>
</comment>